<accession>A0A6A6IIQ6</accession>
<gene>
    <name evidence="3" type="ORF">BU26DRAFT_564158</name>
</gene>
<dbReference type="EMBL" id="ML987194">
    <property type="protein sequence ID" value="KAF2250291.1"/>
    <property type="molecule type" value="Genomic_DNA"/>
</dbReference>
<feature type="chain" id="PRO_5025485216" evidence="2">
    <location>
        <begin position="20"/>
        <end position="422"/>
    </location>
</feature>
<evidence type="ECO:0000256" key="1">
    <source>
        <dbReference type="SAM" id="MobiDB-lite"/>
    </source>
</evidence>
<sequence>MYTLPFLVLLAIIPLLAGANQPPNVLEPGPWDPPISSPAAHSEFLYILARAVRDTLPEGGYCQNTLDIKRDEKQLYWKRGTPGRNPKDVGAVMVLYSSRLVFPNTKDAFTEVLDRQDSQLNLLTKNAYMEMDRLFTSGRRPKVMTALAIEERIYLSSSIVGKKVGNLIVDTNTWKWRENIPDGLRDCLERCQYWWEWENPDGQPSPFNPENPGDAYWTPEDIHRTGASCGECGALYQFFQDNPTRKNCDNALFITITADPAKQDPVDSKNWPLTDRLRVVDPCTGDDSGDERKQWGCKLLTSMCKGSRFISEGTNSRRFSDYYIGPWKRKVQVNGQEREEKEPDVDYKRSPRFFEKKHIPLDVGDLRVVPPTPLPTPGNTPPANTPPPNTPPANTPVANPAPASSTPANEEEPGCCSGCICN</sequence>
<dbReference type="RefSeq" id="XP_033685295.1">
    <property type="nucleotide sequence ID" value="XM_033833257.1"/>
</dbReference>
<feature type="compositionally biased region" description="Pro residues" evidence="1">
    <location>
        <begin position="370"/>
        <end position="394"/>
    </location>
</feature>
<dbReference type="OrthoDB" id="3780330at2759"/>
<dbReference type="AlphaFoldDB" id="A0A6A6IIQ6"/>
<evidence type="ECO:0000313" key="3">
    <source>
        <dbReference type="EMBL" id="KAF2250291.1"/>
    </source>
</evidence>
<keyword evidence="2" id="KW-0732">Signal</keyword>
<organism evidence="3 4">
    <name type="scientific">Trematosphaeria pertusa</name>
    <dbReference type="NCBI Taxonomy" id="390896"/>
    <lineage>
        <taxon>Eukaryota</taxon>
        <taxon>Fungi</taxon>
        <taxon>Dikarya</taxon>
        <taxon>Ascomycota</taxon>
        <taxon>Pezizomycotina</taxon>
        <taxon>Dothideomycetes</taxon>
        <taxon>Pleosporomycetidae</taxon>
        <taxon>Pleosporales</taxon>
        <taxon>Massarineae</taxon>
        <taxon>Trematosphaeriaceae</taxon>
        <taxon>Trematosphaeria</taxon>
    </lineage>
</organism>
<name>A0A6A6IIQ6_9PLEO</name>
<proteinExistence type="predicted"/>
<dbReference type="GeneID" id="54586587"/>
<keyword evidence="4" id="KW-1185">Reference proteome</keyword>
<feature type="region of interest" description="Disordered" evidence="1">
    <location>
        <begin position="364"/>
        <end position="422"/>
    </location>
</feature>
<feature type="compositionally biased region" description="Low complexity" evidence="1">
    <location>
        <begin position="395"/>
        <end position="408"/>
    </location>
</feature>
<evidence type="ECO:0000313" key="4">
    <source>
        <dbReference type="Proteomes" id="UP000800094"/>
    </source>
</evidence>
<feature type="signal peptide" evidence="2">
    <location>
        <begin position="1"/>
        <end position="19"/>
    </location>
</feature>
<protein>
    <submittedName>
        <fullName evidence="3">Uncharacterized protein</fullName>
    </submittedName>
</protein>
<evidence type="ECO:0000256" key="2">
    <source>
        <dbReference type="SAM" id="SignalP"/>
    </source>
</evidence>
<dbReference type="Proteomes" id="UP000800094">
    <property type="component" value="Unassembled WGS sequence"/>
</dbReference>
<reference evidence="3" key="1">
    <citation type="journal article" date="2020" name="Stud. Mycol.">
        <title>101 Dothideomycetes genomes: a test case for predicting lifestyles and emergence of pathogens.</title>
        <authorList>
            <person name="Haridas S."/>
            <person name="Albert R."/>
            <person name="Binder M."/>
            <person name="Bloem J."/>
            <person name="Labutti K."/>
            <person name="Salamov A."/>
            <person name="Andreopoulos B."/>
            <person name="Baker S."/>
            <person name="Barry K."/>
            <person name="Bills G."/>
            <person name="Bluhm B."/>
            <person name="Cannon C."/>
            <person name="Castanera R."/>
            <person name="Culley D."/>
            <person name="Daum C."/>
            <person name="Ezra D."/>
            <person name="Gonzalez J."/>
            <person name="Henrissat B."/>
            <person name="Kuo A."/>
            <person name="Liang C."/>
            <person name="Lipzen A."/>
            <person name="Lutzoni F."/>
            <person name="Magnuson J."/>
            <person name="Mondo S."/>
            <person name="Nolan M."/>
            <person name="Ohm R."/>
            <person name="Pangilinan J."/>
            <person name="Park H.-J."/>
            <person name="Ramirez L."/>
            <person name="Alfaro M."/>
            <person name="Sun H."/>
            <person name="Tritt A."/>
            <person name="Yoshinaga Y."/>
            <person name="Zwiers L.-H."/>
            <person name="Turgeon B."/>
            <person name="Goodwin S."/>
            <person name="Spatafora J."/>
            <person name="Crous P."/>
            <person name="Grigoriev I."/>
        </authorList>
    </citation>
    <scope>NUCLEOTIDE SEQUENCE</scope>
    <source>
        <strain evidence="3">CBS 122368</strain>
    </source>
</reference>